<gene>
    <name evidence="2" type="ORF">N7460_003010</name>
</gene>
<reference evidence="2" key="1">
    <citation type="journal article" date="2023" name="IMA Fungus">
        <title>Comparative genomic study of the Penicillium genus elucidates a diverse pangenome and 15 lateral gene transfer events.</title>
        <authorList>
            <person name="Petersen C."/>
            <person name="Sorensen T."/>
            <person name="Nielsen M.R."/>
            <person name="Sondergaard T.E."/>
            <person name="Sorensen J.L."/>
            <person name="Fitzpatrick D.A."/>
            <person name="Frisvad J.C."/>
            <person name="Nielsen K.L."/>
        </authorList>
    </citation>
    <scope>NUCLEOTIDE SEQUENCE</scope>
    <source>
        <strain evidence="2">IBT 15450</strain>
    </source>
</reference>
<feature type="compositionally biased region" description="Polar residues" evidence="1">
    <location>
        <begin position="293"/>
        <end position="305"/>
    </location>
</feature>
<comment type="caution">
    <text evidence="2">The sequence shown here is derived from an EMBL/GenBank/DDBJ whole genome shotgun (WGS) entry which is preliminary data.</text>
</comment>
<dbReference type="AlphaFoldDB" id="A0AAD6IL30"/>
<keyword evidence="3" id="KW-1185">Reference proteome</keyword>
<feature type="region of interest" description="Disordered" evidence="1">
    <location>
        <begin position="253"/>
        <end position="272"/>
    </location>
</feature>
<accession>A0AAD6IL30</accession>
<dbReference type="Proteomes" id="UP001219568">
    <property type="component" value="Unassembled WGS sequence"/>
</dbReference>
<protein>
    <submittedName>
        <fullName evidence="2">Uncharacterized protein</fullName>
    </submittedName>
</protein>
<reference evidence="2" key="2">
    <citation type="submission" date="2023-01" db="EMBL/GenBank/DDBJ databases">
        <authorList>
            <person name="Petersen C."/>
        </authorList>
    </citation>
    <scope>NUCLEOTIDE SEQUENCE</scope>
    <source>
        <strain evidence="2">IBT 15450</strain>
    </source>
</reference>
<evidence type="ECO:0000256" key="1">
    <source>
        <dbReference type="SAM" id="MobiDB-lite"/>
    </source>
</evidence>
<name>A0AAD6IL30_PENCN</name>
<sequence length="378" mass="40751">MGVKMAECEPPPVPDSFSISDCSTLVSTKDPFEPPFLPYWARYESQCAQNLLDYSDEPIEYDHDDEDYRDNCFFFPEDCSYTPPKDWVETHYISVEDTPEIQVEEYTSADQDTNRDTTTDIDTDTNIMIPGLPDIKMIDSEALSDLLEDNLSPPEITTIIVFATNGAVFAYGSTLPSRQLRNLSATYGAAYTCYAKTASTGNLTGVNPASHPSSYVTAKSMSLGDVGSIVFELDDSVAVVTRIADKVLIAAVGPSKSNPGEENDTPATANTDNTLIAENGTQPADLANGIGSGTISPEGSQDGQRTPTAPAPTSPNPPTQNGHLDAQHEINRSIDLERLSSLNLSASPAVLLALESKCAALARFLGQKLDDLESPEDF</sequence>
<proteinExistence type="predicted"/>
<feature type="compositionally biased region" description="Pro residues" evidence="1">
    <location>
        <begin position="309"/>
        <end position="318"/>
    </location>
</feature>
<evidence type="ECO:0000313" key="3">
    <source>
        <dbReference type="Proteomes" id="UP001219568"/>
    </source>
</evidence>
<dbReference type="EMBL" id="JAQJZL010000002">
    <property type="protein sequence ID" value="KAJ6052476.1"/>
    <property type="molecule type" value="Genomic_DNA"/>
</dbReference>
<organism evidence="2 3">
    <name type="scientific">Penicillium canescens</name>
    <dbReference type="NCBI Taxonomy" id="5083"/>
    <lineage>
        <taxon>Eukaryota</taxon>
        <taxon>Fungi</taxon>
        <taxon>Dikarya</taxon>
        <taxon>Ascomycota</taxon>
        <taxon>Pezizomycotina</taxon>
        <taxon>Eurotiomycetes</taxon>
        <taxon>Eurotiomycetidae</taxon>
        <taxon>Eurotiales</taxon>
        <taxon>Aspergillaceae</taxon>
        <taxon>Penicillium</taxon>
    </lineage>
</organism>
<evidence type="ECO:0000313" key="2">
    <source>
        <dbReference type="EMBL" id="KAJ6052476.1"/>
    </source>
</evidence>
<dbReference type="Gene3D" id="3.30.450.30">
    <property type="entry name" value="Dynein light chain 2a, cytoplasmic"/>
    <property type="match status" value="1"/>
</dbReference>
<feature type="region of interest" description="Disordered" evidence="1">
    <location>
        <begin position="282"/>
        <end position="324"/>
    </location>
</feature>